<gene>
    <name evidence="1" type="ORF">NM688_g4747</name>
</gene>
<accession>A0ACC1T281</accession>
<organism evidence="1 2">
    <name type="scientific">Phlebia brevispora</name>
    <dbReference type="NCBI Taxonomy" id="194682"/>
    <lineage>
        <taxon>Eukaryota</taxon>
        <taxon>Fungi</taxon>
        <taxon>Dikarya</taxon>
        <taxon>Basidiomycota</taxon>
        <taxon>Agaricomycotina</taxon>
        <taxon>Agaricomycetes</taxon>
        <taxon>Polyporales</taxon>
        <taxon>Meruliaceae</taxon>
        <taxon>Phlebia</taxon>
    </lineage>
</organism>
<reference evidence="1" key="1">
    <citation type="submission" date="2022-07" db="EMBL/GenBank/DDBJ databases">
        <title>Genome Sequence of Phlebia brevispora.</title>
        <authorList>
            <person name="Buettner E."/>
        </authorList>
    </citation>
    <scope>NUCLEOTIDE SEQUENCE</scope>
    <source>
        <strain evidence="1">MPL23</strain>
    </source>
</reference>
<protein>
    <submittedName>
        <fullName evidence="1">Uncharacterized protein</fullName>
    </submittedName>
</protein>
<sequence>MFANSARRQAVATHRSLYKHSFRRLASTSSSSSPSSTSSVFKYLQYLSIGSSIACSAYFFGSLYPPTFATYLTPRIAPPPPDPDHPQSIAYTEALEDKLQNLPYLREHRNRPDAHEWYETRPFVEVPKEMLANSLTAGALRGPGKLALPPLVRARRDESEAHIIIHVGSGLCGHEGIVHGGMLATLLDESLGRLALLNLPDKVGVTAYLNMNYRAPTRADQFVVIKTRLLEQNGRKVKVAGTVEDLQGNVLVEANALFVQPRYSKLLNTERMHAVLGRPPADAMPPVEGSLAPSPIEPPRSEEITI</sequence>
<keyword evidence="2" id="KW-1185">Reference proteome</keyword>
<name>A0ACC1T281_9APHY</name>
<evidence type="ECO:0000313" key="1">
    <source>
        <dbReference type="EMBL" id="KAJ3551366.1"/>
    </source>
</evidence>
<dbReference type="Proteomes" id="UP001148662">
    <property type="component" value="Unassembled WGS sequence"/>
</dbReference>
<dbReference type="EMBL" id="JANHOG010000811">
    <property type="protein sequence ID" value="KAJ3551366.1"/>
    <property type="molecule type" value="Genomic_DNA"/>
</dbReference>
<evidence type="ECO:0000313" key="2">
    <source>
        <dbReference type="Proteomes" id="UP001148662"/>
    </source>
</evidence>
<comment type="caution">
    <text evidence="1">The sequence shown here is derived from an EMBL/GenBank/DDBJ whole genome shotgun (WGS) entry which is preliminary data.</text>
</comment>
<proteinExistence type="predicted"/>